<dbReference type="Pfam" id="PF13091">
    <property type="entry name" value="PLDc_2"/>
    <property type="match status" value="2"/>
</dbReference>
<gene>
    <name evidence="9" type="ORF">ACFSSE_10810</name>
</gene>
<keyword evidence="4" id="KW-0378">Hydrolase</keyword>
<protein>
    <recommendedName>
        <fullName evidence="3">phospholipase D</fullName>
        <ecNumber evidence="3">3.1.4.4</ecNumber>
    </recommendedName>
</protein>
<evidence type="ECO:0000256" key="7">
    <source>
        <dbReference type="SAM" id="SignalP"/>
    </source>
</evidence>
<reference evidence="10" key="1">
    <citation type="journal article" date="2019" name="Int. J. Syst. Evol. Microbiol.">
        <title>The Global Catalogue of Microorganisms (GCM) 10K type strain sequencing project: providing services to taxonomists for standard genome sequencing and annotation.</title>
        <authorList>
            <consortium name="The Broad Institute Genomics Platform"/>
            <consortium name="The Broad Institute Genome Sequencing Center for Infectious Disease"/>
            <person name="Wu L."/>
            <person name="Ma J."/>
        </authorList>
    </citation>
    <scope>NUCLEOTIDE SEQUENCE [LARGE SCALE GENOMIC DNA]</scope>
    <source>
        <strain evidence="10">KCTC 42456</strain>
    </source>
</reference>
<dbReference type="PANTHER" id="PTHR43856">
    <property type="entry name" value="CARDIOLIPIN HYDROLASE"/>
    <property type="match status" value="1"/>
</dbReference>
<feature type="signal peptide" evidence="7">
    <location>
        <begin position="1"/>
        <end position="19"/>
    </location>
</feature>
<dbReference type="InterPro" id="IPR025202">
    <property type="entry name" value="PLD-like_dom"/>
</dbReference>
<feature type="domain" description="Phospholipase D-like" evidence="8">
    <location>
        <begin position="60"/>
        <end position="199"/>
    </location>
</feature>
<evidence type="ECO:0000259" key="8">
    <source>
        <dbReference type="Pfam" id="PF13091"/>
    </source>
</evidence>
<keyword evidence="7" id="KW-0732">Signal</keyword>
<sequence>MLKKIYFSLMLLAFLSSCKKSNQPEAVAKVELNFPSAYFTELSLVGKANASPVIMDKLIAMIDATPKNASINLAIYGFSHQGIIEALKRASIRGVKLYLLIDYSLTETQDENRPTVIAIRSFLNSDSEVLTVKNDATASSIQHCKFVLFSELNTQNGLVKDVVFSTSHNFNIADSKKIQDAIVLNQPALYQAFLTYFNEVKSRAASGMKNYSYQQFIDEKNGLEAQFYPKRKNGVALGDDSVIELLDGITEPSTATVRVGMSDWTVSRLNVVNKLQDLANKGAKVEVIAKSKADAGILAGLENLRKSGAFVKVYNISQTNIHSKFFMIEGKWKGVQAKVLATGSHNLTGNALRNNNEVLLILKNYNTLYDSYVNYYDEMKKL</sequence>
<dbReference type="PROSITE" id="PS51257">
    <property type="entry name" value="PROKAR_LIPOPROTEIN"/>
    <property type="match status" value="1"/>
</dbReference>
<evidence type="ECO:0000256" key="4">
    <source>
        <dbReference type="ARBA" id="ARBA00022801"/>
    </source>
</evidence>
<keyword evidence="10" id="KW-1185">Reference proteome</keyword>
<comment type="caution">
    <text evidence="9">The sequence shown here is derived from an EMBL/GenBank/DDBJ whole genome shotgun (WGS) entry which is preliminary data.</text>
</comment>
<accession>A0ABW5TT15</accession>
<evidence type="ECO:0000313" key="9">
    <source>
        <dbReference type="EMBL" id="MFD2732193.1"/>
    </source>
</evidence>
<dbReference type="SUPFAM" id="SSF56024">
    <property type="entry name" value="Phospholipase D/nuclease"/>
    <property type="match status" value="2"/>
</dbReference>
<keyword evidence="6" id="KW-0443">Lipid metabolism</keyword>
<proteinExistence type="inferred from homology"/>
<keyword evidence="5" id="KW-0442">Lipid degradation</keyword>
<evidence type="ECO:0000256" key="1">
    <source>
        <dbReference type="ARBA" id="ARBA00000798"/>
    </source>
</evidence>
<dbReference type="Proteomes" id="UP001597546">
    <property type="component" value="Unassembled WGS sequence"/>
</dbReference>
<dbReference type="EMBL" id="JBHULV010000035">
    <property type="protein sequence ID" value="MFD2732193.1"/>
    <property type="molecule type" value="Genomic_DNA"/>
</dbReference>
<name>A0ABW5TT15_9SPHI</name>
<evidence type="ECO:0000256" key="3">
    <source>
        <dbReference type="ARBA" id="ARBA00012027"/>
    </source>
</evidence>
<evidence type="ECO:0000256" key="2">
    <source>
        <dbReference type="ARBA" id="ARBA00008664"/>
    </source>
</evidence>
<dbReference type="PANTHER" id="PTHR43856:SF1">
    <property type="entry name" value="MITOCHONDRIAL CARDIOLIPIN HYDROLASE"/>
    <property type="match status" value="1"/>
</dbReference>
<feature type="domain" description="Phospholipase D-like" evidence="8">
    <location>
        <begin position="256"/>
        <end position="377"/>
    </location>
</feature>
<comment type="catalytic activity">
    <reaction evidence="1">
        <text>a 1,2-diacyl-sn-glycero-3-phosphocholine + H2O = a 1,2-diacyl-sn-glycero-3-phosphate + choline + H(+)</text>
        <dbReference type="Rhea" id="RHEA:14445"/>
        <dbReference type="ChEBI" id="CHEBI:15354"/>
        <dbReference type="ChEBI" id="CHEBI:15377"/>
        <dbReference type="ChEBI" id="CHEBI:15378"/>
        <dbReference type="ChEBI" id="CHEBI:57643"/>
        <dbReference type="ChEBI" id="CHEBI:58608"/>
        <dbReference type="EC" id="3.1.4.4"/>
    </reaction>
</comment>
<feature type="chain" id="PRO_5045655317" description="phospholipase D" evidence="7">
    <location>
        <begin position="20"/>
        <end position="382"/>
    </location>
</feature>
<dbReference type="InterPro" id="IPR051406">
    <property type="entry name" value="PLD_domain"/>
</dbReference>
<evidence type="ECO:0000313" key="10">
    <source>
        <dbReference type="Proteomes" id="UP001597546"/>
    </source>
</evidence>
<evidence type="ECO:0000256" key="5">
    <source>
        <dbReference type="ARBA" id="ARBA00022963"/>
    </source>
</evidence>
<comment type="similarity">
    <text evidence="2">Belongs to the phospholipase D family.</text>
</comment>
<dbReference type="RefSeq" id="WP_379045234.1">
    <property type="nucleotide sequence ID" value="NZ_JBHSKW010000052.1"/>
</dbReference>
<dbReference type="Gene3D" id="3.30.870.10">
    <property type="entry name" value="Endonuclease Chain A"/>
    <property type="match status" value="2"/>
</dbReference>
<evidence type="ECO:0000256" key="6">
    <source>
        <dbReference type="ARBA" id="ARBA00023098"/>
    </source>
</evidence>
<organism evidence="9 10">
    <name type="scientific">Pedobacter alpinus</name>
    <dbReference type="NCBI Taxonomy" id="1590643"/>
    <lineage>
        <taxon>Bacteria</taxon>
        <taxon>Pseudomonadati</taxon>
        <taxon>Bacteroidota</taxon>
        <taxon>Sphingobacteriia</taxon>
        <taxon>Sphingobacteriales</taxon>
        <taxon>Sphingobacteriaceae</taxon>
        <taxon>Pedobacter</taxon>
    </lineage>
</organism>
<dbReference type="EC" id="3.1.4.4" evidence="3"/>